<keyword evidence="11" id="KW-0539">Nucleus</keyword>
<evidence type="ECO:0000256" key="5">
    <source>
        <dbReference type="ARBA" id="ARBA00022448"/>
    </source>
</evidence>
<evidence type="ECO:0000256" key="4">
    <source>
        <dbReference type="ARBA" id="ARBA00022192"/>
    </source>
</evidence>
<dbReference type="CDD" id="cd22055">
    <property type="entry name" value="NAC_BTF3"/>
    <property type="match status" value="1"/>
</dbReference>
<dbReference type="GO" id="GO:0015031">
    <property type="term" value="P:protein transport"/>
    <property type="evidence" value="ECO:0007669"/>
    <property type="project" value="UniProtKB-KW"/>
</dbReference>
<comment type="similarity">
    <text evidence="3 12">Belongs to the NAC-beta family.</text>
</comment>
<dbReference type="Gene3D" id="2.20.70.30">
    <property type="entry name" value="Nascent polypeptide-associated complex domain"/>
    <property type="match status" value="1"/>
</dbReference>
<evidence type="ECO:0000256" key="13">
    <source>
        <dbReference type="SAM" id="MobiDB-lite"/>
    </source>
</evidence>
<dbReference type="CDD" id="cd21176">
    <property type="entry name" value="LPMO_auxiliary-like"/>
    <property type="match status" value="1"/>
</dbReference>
<dbReference type="GO" id="GO:0005634">
    <property type="term" value="C:nucleus"/>
    <property type="evidence" value="ECO:0007669"/>
    <property type="project" value="UniProtKB-SubCell"/>
</dbReference>
<dbReference type="Proteomes" id="UP000001067">
    <property type="component" value="Unassembled WGS sequence"/>
</dbReference>
<evidence type="ECO:0000256" key="9">
    <source>
        <dbReference type="ARBA" id="ARBA00023015"/>
    </source>
</evidence>
<dbReference type="KEGG" id="pte:PTT_12812"/>
<dbReference type="EMBL" id="GL535158">
    <property type="protein sequence ID" value="EFQ90555.1"/>
    <property type="molecule type" value="Genomic_DNA"/>
</dbReference>
<proteinExistence type="inferred from homology"/>
<evidence type="ECO:0000256" key="1">
    <source>
        <dbReference type="ARBA" id="ARBA00004123"/>
    </source>
</evidence>
<keyword evidence="10 12" id="KW-0804">Transcription</keyword>
<name>E3RUN5_PYRTT</name>
<keyword evidence="8" id="KW-0653">Protein transport</keyword>
<keyword evidence="6" id="KW-0963">Cytoplasm</keyword>
<dbReference type="FunFam" id="2.20.70.30:FF:000003">
    <property type="entry name" value="Nascent polypeptide-associated complex subunit beta"/>
    <property type="match status" value="1"/>
</dbReference>
<dbReference type="Pfam" id="PF20238">
    <property type="entry name" value="BIM1-like_dom"/>
    <property type="match status" value="1"/>
</dbReference>
<dbReference type="InterPro" id="IPR046530">
    <property type="entry name" value="BIM1-like_dom"/>
</dbReference>
<evidence type="ECO:0000256" key="12">
    <source>
        <dbReference type="RuleBase" id="RU361272"/>
    </source>
</evidence>
<feature type="region of interest" description="Disordered" evidence="13">
    <location>
        <begin position="158"/>
        <end position="213"/>
    </location>
</feature>
<dbReference type="InterPro" id="IPR002715">
    <property type="entry name" value="Nas_poly-pep-assoc_cplx_dom"/>
</dbReference>
<keyword evidence="7" id="KW-0678">Repressor</keyword>
<evidence type="ECO:0000256" key="10">
    <source>
        <dbReference type="ARBA" id="ARBA00023163"/>
    </source>
</evidence>
<accession>E3RUN5</accession>
<feature type="region of interest" description="Disordered" evidence="13">
    <location>
        <begin position="305"/>
        <end position="348"/>
    </location>
</feature>
<evidence type="ECO:0000256" key="7">
    <source>
        <dbReference type="ARBA" id="ARBA00022491"/>
    </source>
</evidence>
<evidence type="ECO:0000256" key="3">
    <source>
        <dbReference type="ARBA" id="ARBA00005296"/>
    </source>
</evidence>
<protein>
    <recommendedName>
        <fullName evidence="4 12">Nascent polypeptide-associated complex subunit beta</fullName>
    </recommendedName>
</protein>
<dbReference type="eggNOG" id="KOG2240">
    <property type="taxonomic scope" value="Eukaryota"/>
</dbReference>
<evidence type="ECO:0000256" key="11">
    <source>
        <dbReference type="ARBA" id="ARBA00023242"/>
    </source>
</evidence>
<dbReference type="Pfam" id="PF01849">
    <property type="entry name" value="NAC"/>
    <property type="match status" value="1"/>
</dbReference>
<dbReference type="GO" id="GO:0005737">
    <property type="term" value="C:cytoplasm"/>
    <property type="evidence" value="ECO:0007669"/>
    <property type="project" value="UniProtKB-SubCell"/>
</dbReference>
<feature type="chain" id="PRO_5003181511" description="Nascent polypeptide-associated complex subunit beta" evidence="14">
    <location>
        <begin position="18"/>
        <end position="348"/>
    </location>
</feature>
<dbReference type="HOGENOM" id="CLU_797267_0_0_1"/>
<dbReference type="STRING" id="861557.E3RUN5"/>
<dbReference type="AlphaFoldDB" id="E3RUN5"/>
<keyword evidence="17" id="KW-1185">Reference proteome</keyword>
<evidence type="ECO:0000313" key="16">
    <source>
        <dbReference type="EMBL" id="EFQ90555.1"/>
    </source>
</evidence>
<reference evidence="16 17" key="1">
    <citation type="journal article" date="2010" name="Genome Biol.">
        <title>A first genome assembly of the barley fungal pathogen Pyrenophora teres f. teres.</title>
        <authorList>
            <person name="Ellwood S.R."/>
            <person name="Liu Z."/>
            <person name="Syme R.A."/>
            <person name="Lai Z."/>
            <person name="Hane J.K."/>
            <person name="Keiper F."/>
            <person name="Moffat C.S."/>
            <person name="Oliver R.P."/>
            <person name="Friesen T.L."/>
        </authorList>
    </citation>
    <scope>NUCLEOTIDE SEQUENCE [LARGE SCALE GENOMIC DNA]</scope>
    <source>
        <strain evidence="16 17">0-1</strain>
    </source>
</reference>
<evidence type="ECO:0000259" key="15">
    <source>
        <dbReference type="PROSITE" id="PS51151"/>
    </source>
</evidence>
<comment type="subcellular location">
    <subcellularLocation>
        <location evidence="2">Cytoplasm</location>
    </subcellularLocation>
    <subcellularLocation>
        <location evidence="1">Nucleus</location>
    </subcellularLocation>
</comment>
<keyword evidence="5" id="KW-0813">Transport</keyword>
<keyword evidence="14" id="KW-0732">Signal</keyword>
<feature type="compositionally biased region" description="Acidic residues" evidence="13">
    <location>
        <begin position="323"/>
        <end position="333"/>
    </location>
</feature>
<dbReference type="PANTHER" id="PTHR10351">
    <property type="entry name" value="TRANSCRIPTION FACTOR BTF3 FAMILY MEMBER"/>
    <property type="match status" value="1"/>
</dbReference>
<keyword evidence="9 12" id="KW-0805">Transcription regulation</keyword>
<feature type="compositionally biased region" description="Basic and acidic residues" evidence="13">
    <location>
        <begin position="312"/>
        <end position="322"/>
    </location>
</feature>
<dbReference type="SMART" id="SM01407">
    <property type="entry name" value="NAC"/>
    <property type="match status" value="1"/>
</dbReference>
<evidence type="ECO:0000256" key="8">
    <source>
        <dbReference type="ARBA" id="ARBA00022927"/>
    </source>
</evidence>
<organism evidence="17">
    <name type="scientific">Pyrenophora teres f. teres (strain 0-1)</name>
    <name type="common">Barley net blotch fungus</name>
    <name type="synonym">Drechslera teres f. teres</name>
    <dbReference type="NCBI Taxonomy" id="861557"/>
    <lineage>
        <taxon>Eukaryota</taxon>
        <taxon>Fungi</taxon>
        <taxon>Dikarya</taxon>
        <taxon>Ascomycota</taxon>
        <taxon>Pezizomycotina</taxon>
        <taxon>Dothideomycetes</taxon>
        <taxon>Pleosporomycetidae</taxon>
        <taxon>Pleosporales</taxon>
        <taxon>Pleosporineae</taxon>
        <taxon>Pleosporaceae</taxon>
        <taxon>Pyrenophora</taxon>
    </lineage>
</organism>
<feature type="domain" description="NAC-A/B" evidence="15">
    <location>
        <begin position="221"/>
        <end position="286"/>
    </location>
</feature>
<evidence type="ECO:0000256" key="14">
    <source>
        <dbReference type="SAM" id="SignalP"/>
    </source>
</evidence>
<dbReference type="OrthoDB" id="2146436at2759"/>
<sequence>MLSNSLLALSFLPFAFAHFEMKYPTARGFDDDKEGTFPCGGFDDVQTQRTNFSISGGPIQLEMGHPQTNVAVYMAIGDNPGTGFSIVAKPQLTVDGLGKFCMGSVAVPAGLKVADGTKASIQVVTNSDESSGGLYQCADVILVDTKLSQSDFSTNCQNNTGVKVSRENIPGNPNGTATDPPNMASRSAESPKATGAAGQVKVVSGKGTPRRKVKKVHKSAGTDDKKLQTALKKLNVQPIQAIEEVNMFKTDGNVIHFSAPKVHASVPANTFAIYGHGEDKELTELVPGILNQLGPDSLASLRKLAESYQSMQKEKGEDGEKKDDDDEDDDDIPELVAGENFESKAEVE</sequence>
<feature type="signal peptide" evidence="14">
    <location>
        <begin position="1"/>
        <end position="17"/>
    </location>
</feature>
<dbReference type="InterPro" id="IPR038187">
    <property type="entry name" value="NAC_A/B_dom_sf"/>
</dbReference>
<comment type="subunit">
    <text evidence="12">Part of the nascent polypeptide-associated complex (NAC).</text>
</comment>
<dbReference type="PROSITE" id="PS51151">
    <property type="entry name" value="NAC_AB"/>
    <property type="match status" value="1"/>
</dbReference>
<gene>
    <name evidence="16" type="ORF">PTT_12812</name>
</gene>
<evidence type="ECO:0000256" key="2">
    <source>
        <dbReference type="ARBA" id="ARBA00004496"/>
    </source>
</evidence>
<evidence type="ECO:0000313" key="17">
    <source>
        <dbReference type="Proteomes" id="UP000001067"/>
    </source>
</evidence>
<dbReference type="InterPro" id="IPR039370">
    <property type="entry name" value="BTF3"/>
</dbReference>
<feature type="compositionally biased region" description="Polar residues" evidence="13">
    <location>
        <begin position="171"/>
        <end position="188"/>
    </location>
</feature>
<evidence type="ECO:0000256" key="6">
    <source>
        <dbReference type="ARBA" id="ARBA00022490"/>
    </source>
</evidence>